<evidence type="ECO:0000313" key="1">
    <source>
        <dbReference type="EMBL" id="MBC8629379.1"/>
    </source>
</evidence>
<dbReference type="Gene3D" id="3.40.50.2300">
    <property type="match status" value="1"/>
</dbReference>
<gene>
    <name evidence="1" type="ORF">H8712_12305</name>
</gene>
<reference evidence="1 2" key="1">
    <citation type="submission" date="2020-08" db="EMBL/GenBank/DDBJ databases">
        <title>Genome public.</title>
        <authorList>
            <person name="Liu C."/>
            <person name="Sun Q."/>
        </authorList>
    </citation>
    <scope>NUCLEOTIDE SEQUENCE [LARGE SCALE GENOMIC DNA]</scope>
    <source>
        <strain evidence="1 2">3_YM_SP_D4_24.mj</strain>
    </source>
</reference>
<dbReference type="EMBL" id="JACRTP010000005">
    <property type="protein sequence ID" value="MBC8629379.1"/>
    <property type="molecule type" value="Genomic_DNA"/>
</dbReference>
<keyword evidence="2" id="KW-1185">Reference proteome</keyword>
<organism evidence="1 2">
    <name type="scientific">Blautia stercoris</name>
    <dbReference type="NCBI Taxonomy" id="871664"/>
    <lineage>
        <taxon>Bacteria</taxon>
        <taxon>Bacillati</taxon>
        <taxon>Bacillota</taxon>
        <taxon>Clostridia</taxon>
        <taxon>Lachnospirales</taxon>
        <taxon>Lachnospiraceae</taxon>
        <taxon>Blautia</taxon>
    </lineage>
</organism>
<comment type="caution">
    <text evidence="1">The sequence shown here is derived from an EMBL/GenBank/DDBJ whole genome shotgun (WGS) entry which is preliminary data.</text>
</comment>
<accession>A0ABR7PDI4</accession>
<protein>
    <submittedName>
        <fullName evidence="1">Response regulator</fullName>
    </submittedName>
</protein>
<dbReference type="InterPro" id="IPR011006">
    <property type="entry name" value="CheY-like_superfamily"/>
</dbReference>
<dbReference type="Proteomes" id="UP000661649">
    <property type="component" value="Unassembled WGS sequence"/>
</dbReference>
<evidence type="ECO:0000313" key="2">
    <source>
        <dbReference type="Proteomes" id="UP000661649"/>
    </source>
</evidence>
<sequence length="128" mass="14773">MRILNFEDDVYKANDIKKALDDRCGVTDVTQVDNVEEGLELLIQEKEAGNPFDLIITDMHYPMRKGEEGDFDAGEKLLGILKERGIDTKVIICSSLNIKIREAYGCIWYSRISDWEMELLELMNQLKK</sequence>
<name>A0ABR7PDI4_9FIRM</name>
<dbReference type="SUPFAM" id="SSF52172">
    <property type="entry name" value="CheY-like"/>
    <property type="match status" value="1"/>
</dbReference>
<proteinExistence type="predicted"/>
<dbReference type="RefSeq" id="WP_187558952.1">
    <property type="nucleotide sequence ID" value="NZ_JACRTP010000005.1"/>
</dbReference>